<protein>
    <submittedName>
        <fullName evidence="1">Uncharacterized protein</fullName>
    </submittedName>
</protein>
<comment type="caution">
    <text evidence="1">The sequence shown here is derived from an EMBL/GenBank/DDBJ whole genome shotgun (WGS) entry which is preliminary data.</text>
</comment>
<dbReference type="OrthoDB" id="5112181at2"/>
<evidence type="ECO:0000313" key="2">
    <source>
        <dbReference type="Proteomes" id="UP000327000"/>
    </source>
</evidence>
<reference evidence="1 2" key="1">
    <citation type="journal article" date="2019" name="Microb. Cell Fact.">
        <title>Exploring novel herbicidin analogues by transcriptional regulator overexpression and MS/MS molecular networking.</title>
        <authorList>
            <person name="Shi Y."/>
            <person name="Gu R."/>
            <person name="Li Y."/>
            <person name="Wang X."/>
            <person name="Ren W."/>
            <person name="Li X."/>
            <person name="Wang L."/>
            <person name="Xie Y."/>
            <person name="Hong B."/>
        </authorList>
    </citation>
    <scope>NUCLEOTIDE SEQUENCE [LARGE SCALE GENOMIC DNA]</scope>
    <source>
        <strain evidence="1 2">US-43</strain>
    </source>
</reference>
<dbReference type="AlphaFoldDB" id="A0A5N5WEF6"/>
<proteinExistence type="predicted"/>
<dbReference type="Proteomes" id="UP000327000">
    <property type="component" value="Unassembled WGS sequence"/>
</dbReference>
<accession>A0A5N5WEF6</accession>
<dbReference type="RefSeq" id="WP_152262698.1">
    <property type="nucleotide sequence ID" value="NZ_VOKX01000009.1"/>
</dbReference>
<keyword evidence="2" id="KW-1185">Reference proteome</keyword>
<name>A0A5N5WEF6_STRMB</name>
<evidence type="ECO:0000313" key="1">
    <source>
        <dbReference type="EMBL" id="KAB7850159.1"/>
    </source>
</evidence>
<sequence length="87" mass="9609">MSESLFSALIRSLDIVEPGDLVIYHGSIPARHGFHIATPCVCPHCLLAGEYGSEDLRYHLIDPWDETARPLRCVRPESITLCASACD</sequence>
<organism evidence="1 2">
    <name type="scientific">Streptomyces mobaraensis</name>
    <name type="common">Streptoverticillium mobaraense</name>
    <dbReference type="NCBI Taxonomy" id="35621"/>
    <lineage>
        <taxon>Bacteria</taxon>
        <taxon>Bacillati</taxon>
        <taxon>Actinomycetota</taxon>
        <taxon>Actinomycetes</taxon>
        <taxon>Kitasatosporales</taxon>
        <taxon>Streptomycetaceae</taxon>
        <taxon>Streptomyces</taxon>
    </lineage>
</organism>
<gene>
    <name evidence="1" type="ORF">FRZ00_06055</name>
</gene>
<dbReference type="EMBL" id="VOKX01000009">
    <property type="protein sequence ID" value="KAB7850159.1"/>
    <property type="molecule type" value="Genomic_DNA"/>
</dbReference>